<evidence type="ECO:0000313" key="1">
    <source>
        <dbReference type="EMBL" id="MFD2311680.1"/>
    </source>
</evidence>
<dbReference type="Gene3D" id="3.40.1410.10">
    <property type="entry name" value="Chorismate lyase-like"/>
    <property type="match status" value="1"/>
</dbReference>
<keyword evidence="2" id="KW-1185">Reference proteome</keyword>
<reference evidence="2" key="1">
    <citation type="journal article" date="2019" name="Int. J. Syst. Evol. Microbiol.">
        <title>The Global Catalogue of Microorganisms (GCM) 10K type strain sequencing project: providing services to taxonomists for standard genome sequencing and annotation.</title>
        <authorList>
            <consortium name="The Broad Institute Genomics Platform"/>
            <consortium name="The Broad Institute Genome Sequencing Center for Infectious Disease"/>
            <person name="Wu L."/>
            <person name="Ma J."/>
        </authorList>
    </citation>
    <scope>NUCLEOTIDE SEQUENCE [LARGE SCALE GENOMIC DNA]</scope>
    <source>
        <strain evidence="2">KCTC 12848</strain>
    </source>
</reference>
<evidence type="ECO:0000313" key="2">
    <source>
        <dbReference type="Proteomes" id="UP001597425"/>
    </source>
</evidence>
<dbReference type="RefSeq" id="WP_265721325.1">
    <property type="nucleotide sequence ID" value="NZ_JAPIVK010000010.1"/>
</dbReference>
<organism evidence="1 2">
    <name type="scientific">Microbulbifer halophilus</name>
    <dbReference type="NCBI Taxonomy" id="453963"/>
    <lineage>
        <taxon>Bacteria</taxon>
        <taxon>Pseudomonadati</taxon>
        <taxon>Pseudomonadota</taxon>
        <taxon>Gammaproteobacteria</taxon>
        <taxon>Cellvibrionales</taxon>
        <taxon>Microbulbiferaceae</taxon>
        <taxon>Microbulbifer</taxon>
    </lineage>
</organism>
<dbReference type="Pfam" id="PF01947">
    <property type="entry name" value="Rv2949c-like"/>
    <property type="match status" value="1"/>
</dbReference>
<keyword evidence="1" id="KW-0456">Lyase</keyword>
<dbReference type="EMBL" id="JBHUJD010000021">
    <property type="protein sequence ID" value="MFD2311680.1"/>
    <property type="molecule type" value="Genomic_DNA"/>
</dbReference>
<name>A0ABW5EI32_9GAMM</name>
<dbReference type="SUPFAM" id="SSF64288">
    <property type="entry name" value="Chorismate lyase-like"/>
    <property type="match status" value="1"/>
</dbReference>
<proteinExistence type="predicted"/>
<dbReference type="InterPro" id="IPR002800">
    <property type="entry name" value="Rv2949c-like"/>
</dbReference>
<gene>
    <name evidence="1" type="ORF">ACFSKX_14730</name>
</gene>
<protein>
    <submittedName>
        <fullName evidence="1">Chorismate--pyruvate lyase family protein</fullName>
    </submittedName>
</protein>
<dbReference type="GO" id="GO:0016829">
    <property type="term" value="F:lyase activity"/>
    <property type="evidence" value="ECO:0007669"/>
    <property type="project" value="UniProtKB-KW"/>
</dbReference>
<dbReference type="Proteomes" id="UP001597425">
    <property type="component" value="Unassembled WGS sequence"/>
</dbReference>
<dbReference type="InterPro" id="IPR028978">
    <property type="entry name" value="Chorismate_lyase_/UTRA_dom_sf"/>
</dbReference>
<comment type="caution">
    <text evidence="1">The sequence shown here is derived from an EMBL/GenBank/DDBJ whole genome shotgun (WGS) entry which is preliminary data.</text>
</comment>
<accession>A0ABW5EI32</accession>
<sequence length="200" mass="22561">MIKLSDHTFRTGSCTGGRRDLSVFQRILLGSDGTMTSLLEAILGEELYVNKIREEVSRTSTDFPDLDVCEGQRLWRRTVTLKGRVSGINCLHADSLIAPDHLGRKFSETLLSSKAPIGKVWDLFQIETYKSLVEWGETQAGDAAGYFPVGEGEVFLYRVYRVFSQKKPIMKITEKFPREWFLDSGFSPELIAGGELSMIR</sequence>